<dbReference type="Proteomes" id="UP000184420">
    <property type="component" value="Unassembled WGS sequence"/>
</dbReference>
<keyword evidence="3 6" id="KW-0732">Signal</keyword>
<dbReference type="Gene3D" id="1.25.40.390">
    <property type="match status" value="1"/>
</dbReference>
<dbReference type="Pfam" id="PF14322">
    <property type="entry name" value="SusD-like_3"/>
    <property type="match status" value="1"/>
</dbReference>
<reference evidence="9 10" key="1">
    <citation type="submission" date="2016-11" db="EMBL/GenBank/DDBJ databases">
        <authorList>
            <person name="Jaros S."/>
            <person name="Januszkiewicz K."/>
            <person name="Wedrychowicz H."/>
        </authorList>
    </citation>
    <scope>NUCLEOTIDE SEQUENCE [LARGE SCALE GENOMIC DNA]</scope>
    <source>
        <strain evidence="9 10">DSM 27406</strain>
    </source>
</reference>
<evidence type="ECO:0000259" key="8">
    <source>
        <dbReference type="Pfam" id="PF14322"/>
    </source>
</evidence>
<protein>
    <submittedName>
        <fullName evidence="9">SusD family protein</fullName>
    </submittedName>
</protein>
<evidence type="ECO:0000256" key="3">
    <source>
        <dbReference type="ARBA" id="ARBA00022729"/>
    </source>
</evidence>
<accession>A0A1M7ECN8</accession>
<keyword evidence="4" id="KW-0472">Membrane</keyword>
<dbReference type="OrthoDB" id="1147023at2"/>
<evidence type="ECO:0000256" key="1">
    <source>
        <dbReference type="ARBA" id="ARBA00004442"/>
    </source>
</evidence>
<evidence type="ECO:0000313" key="9">
    <source>
        <dbReference type="EMBL" id="SHL89099.1"/>
    </source>
</evidence>
<proteinExistence type="inferred from homology"/>
<dbReference type="SUPFAM" id="SSF48452">
    <property type="entry name" value="TPR-like"/>
    <property type="match status" value="1"/>
</dbReference>
<keyword evidence="5" id="KW-0998">Cell outer membrane</keyword>
<organism evidence="9 10">
    <name type="scientific">Chitinophaga jiangningensis</name>
    <dbReference type="NCBI Taxonomy" id="1419482"/>
    <lineage>
        <taxon>Bacteria</taxon>
        <taxon>Pseudomonadati</taxon>
        <taxon>Bacteroidota</taxon>
        <taxon>Chitinophagia</taxon>
        <taxon>Chitinophagales</taxon>
        <taxon>Chitinophagaceae</taxon>
        <taxon>Chitinophaga</taxon>
    </lineage>
</organism>
<evidence type="ECO:0000256" key="6">
    <source>
        <dbReference type="SAM" id="SignalP"/>
    </source>
</evidence>
<comment type="subcellular location">
    <subcellularLocation>
        <location evidence="1">Cell outer membrane</location>
    </subcellularLocation>
</comment>
<sequence>MKRNYLYIAMLALVAGTSCSKYLEHAPDQRAELNTPEKVAELLTSAYPSANYFVMAEARSDNQMDVSATGIQNPVNSDSYFWKDVTSTSQDGATYYWNACYSAIAAANQALEVCNSAANPKEYEGSKGEALLARAYAHFMLVTLYAKAYDPATAATDPGIPYVTVPESVVIKQYDRKTVAYVYEMIEKDIKEGMPLINDKYVIPAYHFTRRAAHAFASRFYLWKREWQKVIDEANQAFPANDFAANVRPWLNYQGATVTTNDLQAFYTNATNPGNLLLGETVSSLGINYYRYQYAMTQPRLNQIIAPLGISWSALKTYSNSSTFYFVMKYLAYFKRSSLNATTGVYYTMVPLLTTEEVLLNRAEALLMSDRYSEALDDLNTMAKTRINNYNATTHGYTETKITKYYETRTTDKKEAYRMAILDIRRAEFVNEGMRWLDILRLQMPVTHTTSKGEVYELAADDKRKLLQLPEEVTLSGVPLNPR</sequence>
<feature type="domain" description="SusD-like N-terminal" evidence="8">
    <location>
        <begin position="21"/>
        <end position="222"/>
    </location>
</feature>
<evidence type="ECO:0000256" key="4">
    <source>
        <dbReference type="ARBA" id="ARBA00023136"/>
    </source>
</evidence>
<dbReference type="AlphaFoldDB" id="A0A1M7ECN8"/>
<feature type="signal peptide" evidence="6">
    <location>
        <begin position="1"/>
        <end position="20"/>
    </location>
</feature>
<dbReference type="Pfam" id="PF07980">
    <property type="entry name" value="SusD_RagB"/>
    <property type="match status" value="1"/>
</dbReference>
<dbReference type="InterPro" id="IPR033985">
    <property type="entry name" value="SusD-like_N"/>
</dbReference>
<comment type="similarity">
    <text evidence="2">Belongs to the SusD family.</text>
</comment>
<dbReference type="GO" id="GO:0009279">
    <property type="term" value="C:cell outer membrane"/>
    <property type="evidence" value="ECO:0007669"/>
    <property type="project" value="UniProtKB-SubCell"/>
</dbReference>
<evidence type="ECO:0000313" key="10">
    <source>
        <dbReference type="Proteomes" id="UP000184420"/>
    </source>
</evidence>
<dbReference type="STRING" id="1419482.SAMN05444266_105372"/>
<gene>
    <name evidence="9" type="ORF">SAMN05444266_105372</name>
</gene>
<evidence type="ECO:0000259" key="7">
    <source>
        <dbReference type="Pfam" id="PF07980"/>
    </source>
</evidence>
<keyword evidence="10" id="KW-1185">Reference proteome</keyword>
<dbReference type="PROSITE" id="PS51257">
    <property type="entry name" value="PROKAR_LIPOPROTEIN"/>
    <property type="match status" value="1"/>
</dbReference>
<evidence type="ECO:0000256" key="2">
    <source>
        <dbReference type="ARBA" id="ARBA00006275"/>
    </source>
</evidence>
<evidence type="ECO:0000256" key="5">
    <source>
        <dbReference type="ARBA" id="ARBA00023237"/>
    </source>
</evidence>
<dbReference type="RefSeq" id="WP_073082345.1">
    <property type="nucleotide sequence ID" value="NZ_FRBL01000005.1"/>
</dbReference>
<feature type="chain" id="PRO_5009925424" evidence="6">
    <location>
        <begin position="21"/>
        <end position="483"/>
    </location>
</feature>
<name>A0A1M7ECN8_9BACT</name>
<dbReference type="InterPro" id="IPR011990">
    <property type="entry name" value="TPR-like_helical_dom_sf"/>
</dbReference>
<dbReference type="InterPro" id="IPR012944">
    <property type="entry name" value="SusD_RagB_dom"/>
</dbReference>
<feature type="domain" description="RagB/SusD" evidence="7">
    <location>
        <begin position="318"/>
        <end position="442"/>
    </location>
</feature>
<dbReference type="EMBL" id="FRBL01000005">
    <property type="protein sequence ID" value="SHL89099.1"/>
    <property type="molecule type" value="Genomic_DNA"/>
</dbReference>